<dbReference type="STRING" id="215637.A0A4P9ZSF2"/>
<dbReference type="Pfam" id="PF01042">
    <property type="entry name" value="Ribonuc_L-PSP"/>
    <property type="match status" value="1"/>
</dbReference>
<evidence type="ECO:0000313" key="2">
    <source>
        <dbReference type="EMBL" id="RKP36403.1"/>
    </source>
</evidence>
<dbReference type="GO" id="GO:0019239">
    <property type="term" value="F:deaminase activity"/>
    <property type="evidence" value="ECO:0007669"/>
    <property type="project" value="TreeGrafter"/>
</dbReference>
<dbReference type="EMBL" id="ML002659">
    <property type="protein sequence ID" value="RKP36403.1"/>
    <property type="molecule type" value="Genomic_DNA"/>
</dbReference>
<dbReference type="FunFam" id="3.30.1330.40:FF:000001">
    <property type="entry name" value="L-PSP family endoribonuclease"/>
    <property type="match status" value="1"/>
</dbReference>
<dbReference type="NCBIfam" id="TIGR00004">
    <property type="entry name" value="Rid family detoxifying hydrolase"/>
    <property type="match status" value="1"/>
</dbReference>
<dbReference type="SUPFAM" id="SSF55298">
    <property type="entry name" value="YjgF-like"/>
    <property type="match status" value="1"/>
</dbReference>
<proteinExistence type="inferred from homology"/>
<reference evidence="3" key="1">
    <citation type="journal article" date="2018" name="Nat. Microbiol.">
        <title>Leveraging single-cell genomics to expand the fungal tree of life.</title>
        <authorList>
            <person name="Ahrendt S.R."/>
            <person name="Quandt C.A."/>
            <person name="Ciobanu D."/>
            <person name="Clum A."/>
            <person name="Salamov A."/>
            <person name="Andreopoulos B."/>
            <person name="Cheng J.F."/>
            <person name="Woyke T."/>
            <person name="Pelin A."/>
            <person name="Henrissat B."/>
            <person name="Reynolds N.K."/>
            <person name="Benny G.L."/>
            <person name="Smith M.E."/>
            <person name="James T.Y."/>
            <person name="Grigoriev I.V."/>
        </authorList>
    </citation>
    <scope>NUCLEOTIDE SEQUENCE [LARGE SCALE GENOMIC DNA]</scope>
    <source>
        <strain evidence="3">RSA 468</strain>
    </source>
</reference>
<evidence type="ECO:0000256" key="1">
    <source>
        <dbReference type="ARBA" id="ARBA00010552"/>
    </source>
</evidence>
<dbReference type="InterPro" id="IPR006056">
    <property type="entry name" value="RidA"/>
</dbReference>
<evidence type="ECO:0000313" key="3">
    <source>
        <dbReference type="Proteomes" id="UP000268162"/>
    </source>
</evidence>
<dbReference type="CDD" id="cd00448">
    <property type="entry name" value="YjgF_YER057c_UK114_family"/>
    <property type="match status" value="1"/>
</dbReference>
<dbReference type="InterPro" id="IPR006175">
    <property type="entry name" value="YjgF/YER057c/UK114"/>
</dbReference>
<sequence>MSSIQTVHAEDAPPALGPYSSAVIANGQIFTSGQIGMNQNCELVGEDVRSQTRQVFKNLQAVLRSANSDLNRVIKTTVFLQDMNDFAAMNEVYAEMFGDHRPARSAFQVARLPKDARVEIELVALPNA</sequence>
<dbReference type="GO" id="GO:0005829">
    <property type="term" value="C:cytosol"/>
    <property type="evidence" value="ECO:0007669"/>
    <property type="project" value="TreeGrafter"/>
</dbReference>
<gene>
    <name evidence="2" type="ORF">BJ085DRAFT_15486</name>
</gene>
<name>A0A4P9ZSF2_9FUNG</name>
<keyword evidence="3" id="KW-1185">Reference proteome</keyword>
<protein>
    <submittedName>
        <fullName evidence="2">Endoribonuclease L-PSP</fullName>
    </submittedName>
</protein>
<comment type="similarity">
    <text evidence="1">Belongs to the RutC family.</text>
</comment>
<dbReference type="OrthoDB" id="309640at2759"/>
<dbReference type="Gene3D" id="3.30.1330.40">
    <property type="entry name" value="RutC-like"/>
    <property type="match status" value="1"/>
</dbReference>
<dbReference type="Proteomes" id="UP000268162">
    <property type="component" value="Unassembled WGS sequence"/>
</dbReference>
<dbReference type="PROSITE" id="PS01094">
    <property type="entry name" value="UPF0076"/>
    <property type="match status" value="1"/>
</dbReference>
<dbReference type="PANTHER" id="PTHR11803">
    <property type="entry name" value="2-IMINOBUTANOATE/2-IMINOPROPANOATE DEAMINASE RIDA"/>
    <property type="match status" value="1"/>
</dbReference>
<dbReference type="PANTHER" id="PTHR11803:SF58">
    <property type="entry name" value="PROTEIN HMF1-RELATED"/>
    <property type="match status" value="1"/>
</dbReference>
<dbReference type="InterPro" id="IPR019897">
    <property type="entry name" value="RidA_CS"/>
</dbReference>
<dbReference type="AlphaFoldDB" id="A0A4P9ZSF2"/>
<organism evidence="2 3">
    <name type="scientific">Dimargaris cristalligena</name>
    <dbReference type="NCBI Taxonomy" id="215637"/>
    <lineage>
        <taxon>Eukaryota</taxon>
        <taxon>Fungi</taxon>
        <taxon>Fungi incertae sedis</taxon>
        <taxon>Zoopagomycota</taxon>
        <taxon>Kickxellomycotina</taxon>
        <taxon>Dimargaritomycetes</taxon>
        <taxon>Dimargaritales</taxon>
        <taxon>Dimargaritaceae</taxon>
        <taxon>Dimargaris</taxon>
    </lineage>
</organism>
<accession>A0A4P9ZSF2</accession>
<dbReference type="InterPro" id="IPR035959">
    <property type="entry name" value="RutC-like_sf"/>
</dbReference>